<gene>
    <name evidence="2" type="ORF">HJG59_019959</name>
</gene>
<name>A0A7J8CCL5_MOLMO</name>
<accession>A0A7J8CCL5</accession>
<evidence type="ECO:0000259" key="1">
    <source>
        <dbReference type="PROSITE" id="PS50805"/>
    </source>
</evidence>
<evidence type="ECO:0000313" key="3">
    <source>
        <dbReference type="Proteomes" id="UP000550707"/>
    </source>
</evidence>
<reference evidence="2 3" key="1">
    <citation type="journal article" date="2020" name="Nature">
        <title>Six reference-quality genomes reveal evolution of bat adaptations.</title>
        <authorList>
            <person name="Jebb D."/>
            <person name="Huang Z."/>
            <person name="Pippel M."/>
            <person name="Hughes G.M."/>
            <person name="Lavrichenko K."/>
            <person name="Devanna P."/>
            <person name="Winkler S."/>
            <person name="Jermiin L.S."/>
            <person name="Skirmuntt E.C."/>
            <person name="Katzourakis A."/>
            <person name="Burkitt-Gray L."/>
            <person name="Ray D.A."/>
            <person name="Sullivan K.A.M."/>
            <person name="Roscito J.G."/>
            <person name="Kirilenko B.M."/>
            <person name="Davalos L.M."/>
            <person name="Corthals A.P."/>
            <person name="Power M.L."/>
            <person name="Jones G."/>
            <person name="Ransome R.D."/>
            <person name="Dechmann D.K.N."/>
            <person name="Locatelli A.G."/>
            <person name="Puechmaille S.J."/>
            <person name="Fedrigo O."/>
            <person name="Jarvis E.D."/>
            <person name="Hiller M."/>
            <person name="Vernes S.C."/>
            <person name="Myers E.W."/>
            <person name="Teeling E.C."/>
        </authorList>
    </citation>
    <scope>NUCLEOTIDE SEQUENCE [LARGE SCALE GENOMIC DNA]</scope>
    <source>
        <strain evidence="2">MMolMol1</strain>
        <tissue evidence="2">Muscle</tissue>
    </source>
</reference>
<dbReference type="SUPFAM" id="SSF109640">
    <property type="entry name" value="KRAB domain (Kruppel-associated box)"/>
    <property type="match status" value="1"/>
</dbReference>
<dbReference type="EMBL" id="JACASF010000021">
    <property type="protein sequence ID" value="KAF6408572.1"/>
    <property type="molecule type" value="Genomic_DNA"/>
</dbReference>
<sequence length="73" mass="8315">MLENFQNLVSLGHLSSKPDVISQLEREEHLCITQIQTQRGGRNEDEMETLYEAGVRCLSLGELSCCQREETSM</sequence>
<dbReference type="PROSITE" id="PS50805">
    <property type="entry name" value="KRAB"/>
    <property type="match status" value="1"/>
</dbReference>
<dbReference type="Proteomes" id="UP000550707">
    <property type="component" value="Unassembled WGS sequence"/>
</dbReference>
<protein>
    <submittedName>
        <fullName evidence="2">Zinc finger protein 235</fullName>
    </submittedName>
</protein>
<dbReference type="GO" id="GO:0006355">
    <property type="term" value="P:regulation of DNA-templated transcription"/>
    <property type="evidence" value="ECO:0007669"/>
    <property type="project" value="InterPro"/>
</dbReference>
<evidence type="ECO:0000313" key="2">
    <source>
        <dbReference type="EMBL" id="KAF6408572.1"/>
    </source>
</evidence>
<proteinExistence type="predicted"/>
<feature type="domain" description="KRAB" evidence="1">
    <location>
        <begin position="1"/>
        <end position="43"/>
    </location>
</feature>
<dbReference type="InterPro" id="IPR001909">
    <property type="entry name" value="KRAB"/>
</dbReference>
<comment type="caution">
    <text evidence="2">The sequence shown here is derived from an EMBL/GenBank/DDBJ whole genome shotgun (WGS) entry which is preliminary data.</text>
</comment>
<dbReference type="InterPro" id="IPR036051">
    <property type="entry name" value="KRAB_dom_sf"/>
</dbReference>
<organism evidence="2 3">
    <name type="scientific">Molossus molossus</name>
    <name type="common">Pallas' mastiff bat</name>
    <name type="synonym">Vespertilio molossus</name>
    <dbReference type="NCBI Taxonomy" id="27622"/>
    <lineage>
        <taxon>Eukaryota</taxon>
        <taxon>Metazoa</taxon>
        <taxon>Chordata</taxon>
        <taxon>Craniata</taxon>
        <taxon>Vertebrata</taxon>
        <taxon>Euteleostomi</taxon>
        <taxon>Mammalia</taxon>
        <taxon>Eutheria</taxon>
        <taxon>Laurasiatheria</taxon>
        <taxon>Chiroptera</taxon>
        <taxon>Yangochiroptera</taxon>
        <taxon>Molossidae</taxon>
        <taxon>Molossus</taxon>
    </lineage>
</organism>
<keyword evidence="3" id="KW-1185">Reference proteome</keyword>
<dbReference type="AlphaFoldDB" id="A0A7J8CCL5"/>